<dbReference type="InterPro" id="IPR013272">
    <property type="entry name" value="Vps72/YL1_C"/>
</dbReference>
<feature type="compositionally biased region" description="Low complexity" evidence="2">
    <location>
        <begin position="306"/>
        <end position="327"/>
    </location>
</feature>
<evidence type="ECO:0000313" key="5">
    <source>
        <dbReference type="Proteomes" id="UP000305948"/>
    </source>
</evidence>
<dbReference type="EMBL" id="ML213521">
    <property type="protein sequence ID" value="TFK47919.1"/>
    <property type="molecule type" value="Genomic_DNA"/>
</dbReference>
<feature type="domain" description="Vps72/YL1 C-terminal" evidence="3">
    <location>
        <begin position="409"/>
        <end position="438"/>
    </location>
</feature>
<proteinExistence type="inferred from homology"/>
<protein>
    <recommendedName>
        <fullName evidence="3">Vps72/YL1 C-terminal domain-containing protein</fullName>
    </recommendedName>
</protein>
<feature type="compositionally biased region" description="Polar residues" evidence="2">
    <location>
        <begin position="103"/>
        <end position="124"/>
    </location>
</feature>
<dbReference type="OrthoDB" id="78296at2759"/>
<accession>A0A5C3MR64</accession>
<dbReference type="SMART" id="SM00993">
    <property type="entry name" value="YL1_C"/>
    <property type="match status" value="1"/>
</dbReference>
<comment type="similarity">
    <text evidence="1">Belongs to the VPS72/YL1 family.</text>
</comment>
<evidence type="ECO:0000256" key="1">
    <source>
        <dbReference type="ARBA" id="ARBA00006832"/>
    </source>
</evidence>
<feature type="region of interest" description="Disordered" evidence="2">
    <location>
        <begin position="1"/>
        <end position="126"/>
    </location>
</feature>
<dbReference type="Pfam" id="PF05764">
    <property type="entry name" value="YL1"/>
    <property type="match status" value="1"/>
</dbReference>
<keyword evidence="5" id="KW-1185">Reference proteome</keyword>
<gene>
    <name evidence="4" type="ORF">OE88DRAFT_1738049</name>
</gene>
<reference evidence="4 5" key="1">
    <citation type="journal article" date="2019" name="Nat. Ecol. Evol.">
        <title>Megaphylogeny resolves global patterns of mushroom evolution.</title>
        <authorList>
            <person name="Varga T."/>
            <person name="Krizsan K."/>
            <person name="Foldi C."/>
            <person name="Dima B."/>
            <person name="Sanchez-Garcia M."/>
            <person name="Sanchez-Ramirez S."/>
            <person name="Szollosi G.J."/>
            <person name="Szarkandi J.G."/>
            <person name="Papp V."/>
            <person name="Albert L."/>
            <person name="Andreopoulos W."/>
            <person name="Angelini C."/>
            <person name="Antonin V."/>
            <person name="Barry K.W."/>
            <person name="Bougher N.L."/>
            <person name="Buchanan P."/>
            <person name="Buyck B."/>
            <person name="Bense V."/>
            <person name="Catcheside P."/>
            <person name="Chovatia M."/>
            <person name="Cooper J."/>
            <person name="Damon W."/>
            <person name="Desjardin D."/>
            <person name="Finy P."/>
            <person name="Geml J."/>
            <person name="Haridas S."/>
            <person name="Hughes K."/>
            <person name="Justo A."/>
            <person name="Karasinski D."/>
            <person name="Kautmanova I."/>
            <person name="Kiss B."/>
            <person name="Kocsube S."/>
            <person name="Kotiranta H."/>
            <person name="LaButti K.M."/>
            <person name="Lechner B.E."/>
            <person name="Liimatainen K."/>
            <person name="Lipzen A."/>
            <person name="Lukacs Z."/>
            <person name="Mihaltcheva S."/>
            <person name="Morgado L.N."/>
            <person name="Niskanen T."/>
            <person name="Noordeloos M.E."/>
            <person name="Ohm R.A."/>
            <person name="Ortiz-Santana B."/>
            <person name="Ovrebo C."/>
            <person name="Racz N."/>
            <person name="Riley R."/>
            <person name="Savchenko A."/>
            <person name="Shiryaev A."/>
            <person name="Soop K."/>
            <person name="Spirin V."/>
            <person name="Szebenyi C."/>
            <person name="Tomsovsky M."/>
            <person name="Tulloss R.E."/>
            <person name="Uehling J."/>
            <person name="Grigoriev I.V."/>
            <person name="Vagvolgyi C."/>
            <person name="Papp T."/>
            <person name="Martin F.M."/>
            <person name="Miettinen O."/>
            <person name="Hibbett D.S."/>
            <person name="Nagy L.G."/>
        </authorList>
    </citation>
    <scope>NUCLEOTIDE SEQUENCE [LARGE SCALE GENOMIC DNA]</scope>
    <source>
        <strain evidence="4 5">OMC1185</strain>
    </source>
</reference>
<feature type="region of interest" description="Disordered" evidence="2">
    <location>
        <begin position="250"/>
        <end position="327"/>
    </location>
</feature>
<dbReference type="Pfam" id="PF08265">
    <property type="entry name" value="YL1_C"/>
    <property type="match status" value="1"/>
</dbReference>
<feature type="compositionally biased region" description="Acidic residues" evidence="2">
    <location>
        <begin position="49"/>
        <end position="66"/>
    </location>
</feature>
<sequence length="464" mass="51529">MADDEDTLVRRRPRRSTAGNRMEAALAEMIAEEVPQEVEEDKDFAITKDEDDVFESDFESTDEEAAQEAPEATEKAVQEEDKRERKAARSRVERAVANANARQRVTFNPEVQTSNEASTSQVKTTKTKRRVSLGVAIDAETGEVMDSGAQRRSSRRHTILNGTVTANRIKEAGERRASIAKKTKVKVKAPTQDELIARALDMEEGNTREHRDYLSREEEKRKRARVVRTSIQGPLLRWISKKEEVKFEVQQPAPAPQPQFAPPMTGYWYAQPTQPGGAPTTSPYGQSVLGEGGSWAVWPPPPGSLPPSQAGPSAQQQQQPLLSQYSSAPPAPTYRQPYYLPPQPPGPPSLVEKIETVCKNYVVQEMGQDEEATKPSWKETMEALFGDHVDWEEVKVFVGRGRPLSRPVAKCPITGQPAPYLDPRTGVPFADVRAWQVLTGILDHGYVWNSALGCYVDKAPGTSQ</sequence>
<feature type="compositionally biased region" description="Basic and acidic residues" evidence="2">
    <location>
        <begin position="72"/>
        <end position="84"/>
    </location>
</feature>
<organism evidence="4 5">
    <name type="scientific">Heliocybe sulcata</name>
    <dbReference type="NCBI Taxonomy" id="5364"/>
    <lineage>
        <taxon>Eukaryota</taxon>
        <taxon>Fungi</taxon>
        <taxon>Dikarya</taxon>
        <taxon>Basidiomycota</taxon>
        <taxon>Agaricomycotina</taxon>
        <taxon>Agaricomycetes</taxon>
        <taxon>Gloeophyllales</taxon>
        <taxon>Gloeophyllaceae</taxon>
        <taxon>Heliocybe</taxon>
    </lineage>
</organism>
<feature type="compositionally biased region" description="Acidic residues" evidence="2">
    <location>
        <begin position="30"/>
        <end position="42"/>
    </location>
</feature>
<evidence type="ECO:0000313" key="4">
    <source>
        <dbReference type="EMBL" id="TFK47919.1"/>
    </source>
</evidence>
<dbReference type="PANTHER" id="PTHR13275:SF4">
    <property type="entry name" value="VACUOLAR PROTEIN SORTING-ASSOCIATED PROTEIN 72 HOMOLOG"/>
    <property type="match status" value="1"/>
</dbReference>
<evidence type="ECO:0000256" key="2">
    <source>
        <dbReference type="SAM" id="MobiDB-lite"/>
    </source>
</evidence>
<dbReference type="STRING" id="5364.A0A5C3MR64"/>
<dbReference type="GO" id="GO:0005634">
    <property type="term" value="C:nucleus"/>
    <property type="evidence" value="ECO:0007669"/>
    <property type="project" value="TreeGrafter"/>
</dbReference>
<name>A0A5C3MR64_9AGAM</name>
<evidence type="ECO:0000259" key="3">
    <source>
        <dbReference type="SMART" id="SM00993"/>
    </source>
</evidence>
<dbReference type="Proteomes" id="UP000305948">
    <property type="component" value="Unassembled WGS sequence"/>
</dbReference>
<dbReference type="InterPro" id="IPR046757">
    <property type="entry name" value="YL1_N"/>
</dbReference>
<feature type="compositionally biased region" description="Polar residues" evidence="2">
    <location>
        <begin position="271"/>
        <end position="285"/>
    </location>
</feature>
<dbReference type="AlphaFoldDB" id="A0A5C3MR64"/>
<dbReference type="PANTHER" id="PTHR13275">
    <property type="entry name" value="YL-1 PROTEIN TRANSCRIPTION FACTOR-LIKE 1"/>
    <property type="match status" value="1"/>
</dbReference>